<dbReference type="PROSITE" id="PS51257">
    <property type="entry name" value="PROKAR_LIPOPROTEIN"/>
    <property type="match status" value="1"/>
</dbReference>
<dbReference type="GO" id="GO:0055085">
    <property type="term" value="P:transmembrane transport"/>
    <property type="evidence" value="ECO:0007669"/>
    <property type="project" value="InterPro"/>
</dbReference>
<dbReference type="Proteomes" id="UP000178490">
    <property type="component" value="Unassembled WGS sequence"/>
</dbReference>
<dbReference type="EMBL" id="MFRC01000006">
    <property type="protein sequence ID" value="OGH90165.1"/>
    <property type="molecule type" value="Genomic_DNA"/>
</dbReference>
<dbReference type="InterPro" id="IPR006061">
    <property type="entry name" value="SBP_1_CS"/>
</dbReference>
<dbReference type="SUPFAM" id="SSF53850">
    <property type="entry name" value="Periplasmic binding protein-like II"/>
    <property type="match status" value="1"/>
</dbReference>
<name>A0A1F6P1Y2_9BACT</name>
<keyword evidence="3" id="KW-0732">Signal</keyword>
<organism evidence="4 5">
    <name type="scientific">Candidatus Magasanikbacteria bacterium RIFOXYD2_FULL_36_9</name>
    <dbReference type="NCBI Taxonomy" id="1798707"/>
    <lineage>
        <taxon>Bacteria</taxon>
        <taxon>Candidatus Magasanikiibacteriota</taxon>
    </lineage>
</organism>
<evidence type="ECO:0000313" key="5">
    <source>
        <dbReference type="Proteomes" id="UP000178490"/>
    </source>
</evidence>
<dbReference type="InterPro" id="IPR050490">
    <property type="entry name" value="Bact_solute-bd_prot1"/>
</dbReference>
<comment type="caution">
    <text evidence="4">The sequence shown here is derived from an EMBL/GenBank/DDBJ whole genome shotgun (WGS) entry which is preliminary data.</text>
</comment>
<dbReference type="PROSITE" id="PS01037">
    <property type="entry name" value="SBP_BACTERIAL_1"/>
    <property type="match status" value="1"/>
</dbReference>
<evidence type="ECO:0000256" key="3">
    <source>
        <dbReference type="ARBA" id="ARBA00022729"/>
    </source>
</evidence>
<gene>
    <name evidence="4" type="ORF">A2537_03695</name>
</gene>
<evidence type="ECO:0008006" key="6">
    <source>
        <dbReference type="Google" id="ProtNLM"/>
    </source>
</evidence>
<protein>
    <recommendedName>
        <fullName evidence="6">ABC transporter substrate-binding protein</fullName>
    </recommendedName>
</protein>
<evidence type="ECO:0000313" key="4">
    <source>
        <dbReference type="EMBL" id="OGH90165.1"/>
    </source>
</evidence>
<dbReference type="PANTHER" id="PTHR43649">
    <property type="entry name" value="ARABINOSE-BINDING PROTEIN-RELATED"/>
    <property type="match status" value="1"/>
</dbReference>
<dbReference type="Pfam" id="PF01547">
    <property type="entry name" value="SBP_bac_1"/>
    <property type="match status" value="1"/>
</dbReference>
<dbReference type="InterPro" id="IPR006059">
    <property type="entry name" value="SBP"/>
</dbReference>
<keyword evidence="2" id="KW-0813">Transport</keyword>
<accession>A0A1F6P1Y2</accession>
<reference evidence="4 5" key="1">
    <citation type="journal article" date="2016" name="Nat. Commun.">
        <title>Thousands of microbial genomes shed light on interconnected biogeochemical processes in an aquifer system.</title>
        <authorList>
            <person name="Anantharaman K."/>
            <person name="Brown C.T."/>
            <person name="Hug L.A."/>
            <person name="Sharon I."/>
            <person name="Castelle C.J."/>
            <person name="Probst A.J."/>
            <person name="Thomas B.C."/>
            <person name="Singh A."/>
            <person name="Wilkins M.J."/>
            <person name="Karaoz U."/>
            <person name="Brodie E.L."/>
            <person name="Williams K.H."/>
            <person name="Hubbard S.S."/>
            <person name="Banfield J.F."/>
        </authorList>
    </citation>
    <scope>NUCLEOTIDE SEQUENCE [LARGE SCALE GENOMIC DNA]</scope>
</reference>
<evidence type="ECO:0000256" key="1">
    <source>
        <dbReference type="ARBA" id="ARBA00008520"/>
    </source>
</evidence>
<comment type="similarity">
    <text evidence="1">Belongs to the bacterial solute-binding protein 1 family.</text>
</comment>
<proteinExistence type="inferred from homology"/>
<evidence type="ECO:0000256" key="2">
    <source>
        <dbReference type="ARBA" id="ARBA00022448"/>
    </source>
</evidence>
<dbReference type="AlphaFoldDB" id="A0A1F6P1Y2"/>
<dbReference type="Gene3D" id="3.40.190.10">
    <property type="entry name" value="Periplasmic binding protein-like II"/>
    <property type="match status" value="1"/>
</dbReference>
<dbReference type="PANTHER" id="PTHR43649:SF34">
    <property type="entry name" value="ABC TRANSPORTER PERIPLASMIC-BINDING PROTEIN YCJN-RELATED"/>
    <property type="match status" value="1"/>
</dbReference>
<sequence>MKFGNFFILFAVVTVLTTAGFGCKGLSQEQVQATTPVALEYWTVFDDVDALQKEIAVYRAARPYITVNLRQLRADELYPRLIEALAEDRGPDIISIQNRRLGEFGSKLAPMPASVNDTIVTVTKTTLGTNTAITTQVQPLVNLSQLDSEYIKAVRDDVVRGGQIFGLPLSMDMMAVFYNKDLLDKAGVPEPPKTWEEFQTAAKKITKYDKKTGKITQSGTALGTGNNIAGSDDLLYLLFRQSGVGFVEKNGQAVFNLSGQSAGQIMDFYTDFANPARDTYSWSTDQGDALEAFLNGKVGFFFGYSYHLPTIKARASQFDYRLLPLFQLNPDAPVNVASYWMQSVLAKSKHQNEAWGLINYLTHSKANKNYLDQTGRPTALRAYIVDQKSKPDLAPFIDQILIAENWYRGRDYTAATKAVRDLLTEWLLPAPDPEKADQWRQDILNRAATKINQTL</sequence>